<dbReference type="Proteomes" id="UP000026961">
    <property type="component" value="Chromosome 12"/>
</dbReference>
<evidence type="ECO:0000313" key="1">
    <source>
        <dbReference type="EnsemblPlants" id="OGLUM12G03810.3"/>
    </source>
</evidence>
<keyword evidence="2" id="KW-1185">Reference proteome</keyword>
<dbReference type="EnsemblPlants" id="OGLUM12G03810.4">
    <property type="protein sequence ID" value="OGLUM12G03810.4"/>
    <property type="gene ID" value="OGLUM12G03810"/>
</dbReference>
<accession>A0A0E0BP14</accession>
<protein>
    <submittedName>
        <fullName evidence="1">Uncharacterized protein</fullName>
    </submittedName>
</protein>
<dbReference type="Gramene" id="OGLUM12G03810.3">
    <property type="protein sequence ID" value="OGLUM12G03810.3"/>
    <property type="gene ID" value="OGLUM12G03810"/>
</dbReference>
<proteinExistence type="predicted"/>
<dbReference type="HOGENOM" id="CLU_2762126_0_0_1"/>
<dbReference type="AlphaFoldDB" id="A0A0E0BP14"/>
<dbReference type="EnsemblPlants" id="OGLUM12G03810.1">
    <property type="protein sequence ID" value="OGLUM12G03810.1"/>
    <property type="gene ID" value="OGLUM12G03810"/>
</dbReference>
<organism evidence="1">
    <name type="scientific">Oryza glumipatula</name>
    <dbReference type="NCBI Taxonomy" id="40148"/>
    <lineage>
        <taxon>Eukaryota</taxon>
        <taxon>Viridiplantae</taxon>
        <taxon>Streptophyta</taxon>
        <taxon>Embryophyta</taxon>
        <taxon>Tracheophyta</taxon>
        <taxon>Spermatophyta</taxon>
        <taxon>Magnoliopsida</taxon>
        <taxon>Liliopsida</taxon>
        <taxon>Poales</taxon>
        <taxon>Poaceae</taxon>
        <taxon>BOP clade</taxon>
        <taxon>Oryzoideae</taxon>
        <taxon>Oryzeae</taxon>
        <taxon>Oryzinae</taxon>
        <taxon>Oryza</taxon>
    </lineage>
</organism>
<dbReference type="Gramene" id="OGLUM12G03810.1">
    <property type="protein sequence ID" value="OGLUM12G03810.1"/>
    <property type="gene ID" value="OGLUM12G03810"/>
</dbReference>
<sequence>MVRERTYQKRHPLFQVTIIFVHGLNESITSPITRSTTRGSTDLDMVGALEGQMHSTLSAWKPINPQMFVVSSLVCLD</sequence>
<dbReference type="EnsemblPlants" id="OGLUM12G03810.3">
    <property type="protein sequence ID" value="OGLUM12G03810.3"/>
    <property type="gene ID" value="OGLUM12G03810"/>
</dbReference>
<reference evidence="1" key="2">
    <citation type="submission" date="2018-05" db="EMBL/GenBank/DDBJ databases">
        <title>OgluRS3 (Oryza glumaepatula Reference Sequence Version 3).</title>
        <authorList>
            <person name="Zhang J."/>
            <person name="Kudrna D."/>
            <person name="Lee S."/>
            <person name="Talag J."/>
            <person name="Welchert J."/>
            <person name="Wing R.A."/>
        </authorList>
    </citation>
    <scope>NUCLEOTIDE SEQUENCE [LARGE SCALE GENOMIC DNA]</scope>
</reference>
<dbReference type="Gramene" id="OGLUM12G03810.4">
    <property type="protein sequence ID" value="OGLUM12G03810.4"/>
    <property type="gene ID" value="OGLUM12G03810"/>
</dbReference>
<reference evidence="1" key="1">
    <citation type="submission" date="2015-04" db="UniProtKB">
        <authorList>
            <consortium name="EnsemblPlants"/>
        </authorList>
    </citation>
    <scope>IDENTIFICATION</scope>
</reference>
<evidence type="ECO:0000313" key="2">
    <source>
        <dbReference type="Proteomes" id="UP000026961"/>
    </source>
</evidence>
<name>A0A0E0BP14_9ORYZ</name>